<feature type="region of interest" description="Disordered" evidence="1">
    <location>
        <begin position="124"/>
        <end position="163"/>
    </location>
</feature>
<gene>
    <name evidence="2" type="ORF">AVDCRST_MAG15-543</name>
</gene>
<name>A0A6J4NSL4_9RHOB</name>
<sequence>ETWDACGGPDGLGGGGCGAVGAQCGVSAACGASRCDDPGVPRPGTRRRELSRLRAADPAGLPLHGVAGGHDVGLRHVRRAVGPALERGAGALLGGDAGRAGAWGAGGVAGGAGGLGSLSRRGLRFRGGRRGGGDHGGPCGRGLPGADDLRTGGRVQGDSPLPL</sequence>
<reference evidence="2" key="1">
    <citation type="submission" date="2020-02" db="EMBL/GenBank/DDBJ databases">
        <authorList>
            <person name="Meier V. D."/>
        </authorList>
    </citation>
    <scope>NUCLEOTIDE SEQUENCE</scope>
    <source>
        <strain evidence="2">AVDCRST_MAG15</strain>
    </source>
</reference>
<accession>A0A6J4NSL4</accession>
<organism evidence="2">
    <name type="scientific">uncultured Rubellimicrobium sp</name>
    <dbReference type="NCBI Taxonomy" id="543078"/>
    <lineage>
        <taxon>Bacteria</taxon>
        <taxon>Pseudomonadati</taxon>
        <taxon>Pseudomonadota</taxon>
        <taxon>Alphaproteobacteria</taxon>
        <taxon>Rhodobacterales</taxon>
        <taxon>Roseobacteraceae</taxon>
        <taxon>Rubellimicrobium</taxon>
        <taxon>environmental samples</taxon>
    </lineage>
</organism>
<dbReference type="AlphaFoldDB" id="A0A6J4NSL4"/>
<protein>
    <submittedName>
        <fullName evidence="2">Uncharacterized protein</fullName>
    </submittedName>
</protein>
<evidence type="ECO:0000256" key="1">
    <source>
        <dbReference type="SAM" id="MobiDB-lite"/>
    </source>
</evidence>
<dbReference type="EMBL" id="CADCUU010000067">
    <property type="protein sequence ID" value="CAA9391080.1"/>
    <property type="molecule type" value="Genomic_DNA"/>
</dbReference>
<proteinExistence type="predicted"/>
<feature type="non-terminal residue" evidence="2">
    <location>
        <position position="163"/>
    </location>
</feature>
<feature type="non-terminal residue" evidence="2">
    <location>
        <position position="1"/>
    </location>
</feature>
<evidence type="ECO:0000313" key="2">
    <source>
        <dbReference type="EMBL" id="CAA9391080.1"/>
    </source>
</evidence>
<feature type="compositionally biased region" description="Gly residues" evidence="1">
    <location>
        <begin position="134"/>
        <end position="143"/>
    </location>
</feature>